<accession>A0A2V1HSL2</accession>
<comment type="caution">
    <text evidence="2">The sequence shown here is derived from an EMBL/GenBank/DDBJ whole genome shotgun (WGS) entry which is preliminary data.</text>
</comment>
<reference evidence="2 3" key="1">
    <citation type="submission" date="2018-05" db="EMBL/GenBank/DDBJ databases">
        <title>Amnibacterium sp. M8JJ-5, whole genome shotgun sequence.</title>
        <authorList>
            <person name="Tuo L."/>
        </authorList>
    </citation>
    <scope>NUCLEOTIDE SEQUENCE [LARGE SCALE GENOMIC DNA]</scope>
    <source>
        <strain evidence="2 3">M8JJ-5</strain>
    </source>
</reference>
<evidence type="ECO:0000313" key="3">
    <source>
        <dbReference type="Proteomes" id="UP000244893"/>
    </source>
</evidence>
<organism evidence="2 3">
    <name type="scientific">Amnibacterium flavum</name>
    <dbReference type="NCBI Taxonomy" id="2173173"/>
    <lineage>
        <taxon>Bacteria</taxon>
        <taxon>Bacillati</taxon>
        <taxon>Actinomycetota</taxon>
        <taxon>Actinomycetes</taxon>
        <taxon>Micrococcales</taxon>
        <taxon>Microbacteriaceae</taxon>
        <taxon>Amnibacterium</taxon>
    </lineage>
</organism>
<dbReference type="Pfam" id="PF14017">
    <property type="entry name" value="DUF4233"/>
    <property type="match status" value="1"/>
</dbReference>
<dbReference type="EMBL" id="QEOP01000002">
    <property type="protein sequence ID" value="PVZ94029.1"/>
    <property type="molecule type" value="Genomic_DNA"/>
</dbReference>
<dbReference type="OrthoDB" id="3267755at2"/>
<sequence length="130" mass="13589">MEGHRVTTAGRAPRGRRKRSVTESLGSIVLGFEVIIVFLASLAIGGLGRLPWGLALGLGIGLCVLMIIAIGLLRYPVGVWLGWASQALFVAGGLLVGEIFIAGALFAGIWTYCMIVGGRLDGQPPRASTT</sequence>
<evidence type="ECO:0000313" key="2">
    <source>
        <dbReference type="EMBL" id="PVZ94029.1"/>
    </source>
</evidence>
<feature type="transmembrane region" description="Helical" evidence="1">
    <location>
        <begin position="87"/>
        <end position="110"/>
    </location>
</feature>
<keyword evidence="1" id="KW-0812">Transmembrane</keyword>
<keyword evidence="3" id="KW-1185">Reference proteome</keyword>
<name>A0A2V1HSL2_9MICO</name>
<gene>
    <name evidence="2" type="ORF">DDQ50_09750</name>
</gene>
<dbReference type="AlphaFoldDB" id="A0A2V1HSL2"/>
<feature type="transmembrane region" description="Helical" evidence="1">
    <location>
        <begin position="50"/>
        <end position="75"/>
    </location>
</feature>
<dbReference type="Proteomes" id="UP000244893">
    <property type="component" value="Unassembled WGS sequence"/>
</dbReference>
<dbReference type="InterPro" id="IPR025327">
    <property type="entry name" value="DUF4233"/>
</dbReference>
<protein>
    <submittedName>
        <fullName evidence="2">DUF4233 domain-containing protein</fullName>
    </submittedName>
</protein>
<keyword evidence="1" id="KW-1133">Transmembrane helix</keyword>
<evidence type="ECO:0000256" key="1">
    <source>
        <dbReference type="SAM" id="Phobius"/>
    </source>
</evidence>
<keyword evidence="1" id="KW-0472">Membrane</keyword>
<proteinExistence type="predicted"/>
<feature type="transmembrane region" description="Helical" evidence="1">
    <location>
        <begin position="21"/>
        <end position="44"/>
    </location>
</feature>